<evidence type="ECO:0000313" key="2">
    <source>
        <dbReference type="Proteomes" id="UP001432000"/>
    </source>
</evidence>
<reference evidence="1 2" key="1">
    <citation type="submission" date="2024-03" db="EMBL/GenBank/DDBJ databases">
        <title>Natural products discovery in diverse microorganisms through a two-stage MS feature dereplication strategy.</title>
        <authorList>
            <person name="Zhang R."/>
        </authorList>
    </citation>
    <scope>NUCLEOTIDE SEQUENCE [LARGE SCALE GENOMIC DNA]</scope>
    <source>
        <strain evidence="1 2">18930</strain>
    </source>
</reference>
<keyword evidence="2" id="KW-1185">Reference proteome</keyword>
<proteinExistence type="predicted"/>
<accession>A0ABZ2PJH1</accession>
<sequence>MGRHRAGDAAPSRDWIDDALGKRHRLSGFHDPVVAHDRSVLLMLFPTQADVADYAHRDEAYRNLGTSAALHVIRDVFADFDSYVLRLSEQRVVEHRPMRSDDVLHSDVFIETHVHDDDADVFGLRVVFTDSIGAMVFTNFATFVGRLETPVVQVEDAAPTEQRNTGLAASI</sequence>
<dbReference type="EMBL" id="CP147846">
    <property type="protein sequence ID" value="WXG69309.1"/>
    <property type="molecule type" value="Genomic_DNA"/>
</dbReference>
<evidence type="ECO:0008006" key="3">
    <source>
        <dbReference type="Google" id="ProtNLM"/>
    </source>
</evidence>
<evidence type="ECO:0000313" key="1">
    <source>
        <dbReference type="EMBL" id="WXG69309.1"/>
    </source>
</evidence>
<gene>
    <name evidence="1" type="ORF">WDS16_01720</name>
</gene>
<dbReference type="Proteomes" id="UP001432000">
    <property type="component" value="Chromosome"/>
</dbReference>
<organism evidence="1 2">
    <name type="scientific">Rhodococcus sovatensis</name>
    <dbReference type="NCBI Taxonomy" id="1805840"/>
    <lineage>
        <taxon>Bacteria</taxon>
        <taxon>Bacillati</taxon>
        <taxon>Actinomycetota</taxon>
        <taxon>Actinomycetes</taxon>
        <taxon>Mycobacteriales</taxon>
        <taxon>Nocardiaceae</taxon>
        <taxon>Rhodococcus</taxon>
    </lineage>
</organism>
<dbReference type="RefSeq" id="WP_338890040.1">
    <property type="nucleotide sequence ID" value="NZ_CP147846.1"/>
</dbReference>
<protein>
    <recommendedName>
        <fullName evidence="3">SnoaL-like domain-containing protein</fullName>
    </recommendedName>
</protein>
<name>A0ABZ2PJH1_9NOCA</name>